<dbReference type="Gene3D" id="3.40.800.20">
    <property type="entry name" value="Histone deacetylase domain"/>
    <property type="match status" value="1"/>
</dbReference>
<dbReference type="GO" id="GO:0102704">
    <property type="term" value="F:GDP-Man:Man(2)GlcNAc(2)-PP-Dol alpha-1,6-mannosyltransferase activity"/>
    <property type="evidence" value="ECO:0007669"/>
    <property type="project" value="UniProtKB-EC"/>
</dbReference>
<protein>
    <recommendedName>
        <fullName evidence="16">GDP-Man:Man(1)GlcNAc(2)-PP-Dol alpha-1,3-mannosyltransferase</fullName>
        <ecNumber evidence="6">2.4.1.132</ecNumber>
        <ecNumber evidence="4">2.4.1.257</ecNumber>
        <ecNumber evidence="5">3.5.1.98</ecNumber>
    </recommendedName>
    <alternativeName>
        <fullName evidence="18">GDP-Man:Man(1)GlcNAc(2)-PP-dolichol mannosyltransferase</fullName>
    </alternativeName>
    <alternativeName>
        <fullName evidence="17">GDP-Man:Man(2)GlcNAc(2)-PP-Dol alpha-1,6-mannosyltransferase</fullName>
    </alternativeName>
</protein>
<reference evidence="25" key="1">
    <citation type="submission" date="2021-02" db="EMBL/GenBank/DDBJ databases">
        <authorList>
            <person name="Nowell W R."/>
        </authorList>
    </citation>
    <scope>NUCLEOTIDE SEQUENCE</scope>
</reference>
<evidence type="ECO:0000256" key="12">
    <source>
        <dbReference type="ARBA" id="ARBA00022824"/>
    </source>
</evidence>
<evidence type="ECO:0000256" key="7">
    <source>
        <dbReference type="ARBA" id="ARBA00022491"/>
    </source>
</evidence>
<dbReference type="InterPro" id="IPR028098">
    <property type="entry name" value="Glyco_trans_4-like_N"/>
</dbReference>
<evidence type="ECO:0000256" key="14">
    <source>
        <dbReference type="ARBA" id="ARBA00022989"/>
    </source>
</evidence>
<dbReference type="Pfam" id="PF00850">
    <property type="entry name" value="Hist_deacetyl"/>
    <property type="match status" value="1"/>
</dbReference>
<evidence type="ECO:0000313" key="25">
    <source>
        <dbReference type="EMBL" id="CAF3895929.1"/>
    </source>
</evidence>
<evidence type="ECO:0000256" key="1">
    <source>
        <dbReference type="ARBA" id="ARBA00004586"/>
    </source>
</evidence>
<evidence type="ECO:0000259" key="24">
    <source>
        <dbReference type="Pfam" id="PF13439"/>
    </source>
</evidence>
<evidence type="ECO:0000256" key="9">
    <source>
        <dbReference type="ARBA" id="ARBA00022679"/>
    </source>
</evidence>
<feature type="domain" description="Glycosyl transferase family 1" evidence="22">
    <location>
        <begin position="479"/>
        <end position="653"/>
    </location>
</feature>
<dbReference type="EMBL" id="CAJOBH010002224">
    <property type="protein sequence ID" value="CAF3895929.1"/>
    <property type="molecule type" value="Genomic_DNA"/>
</dbReference>
<proteinExistence type="inferred from homology"/>
<sequence>NHIIELNEQINNAKSLLQRRETLIQTLEQQIINLKQVKIDSGDTTKLEYENRALQDRLSSFELERTEMKREIEWMQQELEQQKPLSIPTNNESMEQEQQYELAINKSQQRIEELEQAVRESLQITTEREYAMAQQKRKVENLEKQIKTLQNEIEHLRNENNEQSQIMSQLQLELNERKRQYEQRLEEQIKHLDNAFISQQEKILAELSEKDSRIADLEMDRTSSGASNRVNTIEKLNTEKQQLHNQLKELTEIRMKIIQDHMASKQEYDDKEKLVSFSPILDMPRIAILHPDLGIGGAERLIVDIGLALKFHRHDVDIYTNFHDRQRCFDETRNGQLSVFVACSWFPRNIFGRFHALCAYIRFILLAIYVVYIESKHKHYDVFVCDQISACIPVLKRTERPILFYCHYPDQLLAKRESIAKKIYRWPIDVFEVYTTCLADCILVNSAYTKSIFEKYISSKIPVDILYPTIPDRLLSSFSNENERAINFLSINRFERKKDLSLALHSFAYLRKLLNSNSKPIHLYIIGGYDERLRENVEYYQELVELANQLNIDSSLITFVRSFSDEQKCEYLSKAHCILYTPRFEHFGIVPLEAMQAGRPVIATSTGGPLETIIDNQTGFLCDEPLIETFAQRMKKFIDNENLSKQMGEQGKTHVNEKFSFKPFAKKLNEHINEILIRHNNTKNTSLLLFIFAFFMREVIYMTSLELHKSLDNIEKIRHRSYLTDALISAYELDKHNHIRFIQPQLATDNELASAHDRDYIEFLSFISNIDPDDEKLYREQMDVYKIGYECPPFEQLSSFCKWIGGGSITAARYLNRSSNNIAINFFGGWHHAKRSEASGFCYINDIVMAINELRKKFDRICYIDLDLHHGDGIQEAFYCSSKVLTVSLHKYEPGFFPINSGGLNEIGEAWGRGFNINIPLHHGINDNQYLSLFTSLVPKINSSFQPEVFVVQCGADTLFGDPMKSFNLTTKCIMNCVEQIINLNKPILLLGGGGYNIADTARLWTSITSLCLNEKLDNDIPEHEYFVYYGPDFTLETWPGNRTNKNTQEYIEGLLNFVEHNQINIMNSQIL</sequence>
<evidence type="ECO:0000256" key="6">
    <source>
        <dbReference type="ARBA" id="ARBA00012649"/>
    </source>
</evidence>
<dbReference type="Pfam" id="PF13439">
    <property type="entry name" value="Glyco_transf_4"/>
    <property type="match status" value="1"/>
</dbReference>
<evidence type="ECO:0000256" key="5">
    <source>
        <dbReference type="ARBA" id="ARBA00012111"/>
    </source>
</evidence>
<comment type="catalytic activity">
    <reaction evidence="19">
        <text>a beta-D-Man-(1-&gt;4)-beta-D-GlcNAc-(1-&gt;4)-alpha-D-GlcNAc-diphospho-di-trans,poly-cis-dolichol + GDP-alpha-D-mannose = an alpha-D-Man-(1-&gt;3)-beta-D-Man-(1-&gt;4)-beta-D-GlcNAc-(1-&gt;4)-alpha-D-GlcNAc-diphospho-di-trans,poly-cis-dolichol + GDP + H(+)</text>
        <dbReference type="Rhea" id="RHEA:29515"/>
        <dbReference type="Rhea" id="RHEA-COMP:19511"/>
        <dbReference type="Rhea" id="RHEA-COMP:19513"/>
        <dbReference type="ChEBI" id="CHEBI:15378"/>
        <dbReference type="ChEBI" id="CHEBI:57527"/>
        <dbReference type="ChEBI" id="CHEBI:58189"/>
        <dbReference type="ChEBI" id="CHEBI:58472"/>
        <dbReference type="ChEBI" id="CHEBI:132510"/>
        <dbReference type="EC" id="2.4.1.132"/>
    </reaction>
    <physiologicalReaction direction="left-to-right" evidence="19">
        <dbReference type="Rhea" id="RHEA:29516"/>
    </physiologicalReaction>
</comment>
<evidence type="ECO:0000256" key="3">
    <source>
        <dbReference type="ARBA" id="ARBA00006457"/>
    </source>
</evidence>
<feature type="non-terminal residue" evidence="25">
    <location>
        <position position="1072"/>
    </location>
</feature>
<evidence type="ECO:0000256" key="13">
    <source>
        <dbReference type="ARBA" id="ARBA00022853"/>
    </source>
</evidence>
<evidence type="ECO:0000256" key="21">
    <source>
        <dbReference type="SAM" id="Coils"/>
    </source>
</evidence>
<dbReference type="InterPro" id="IPR023696">
    <property type="entry name" value="Ureohydrolase_dom_sf"/>
</dbReference>
<dbReference type="Proteomes" id="UP000681967">
    <property type="component" value="Unassembled WGS sequence"/>
</dbReference>
<accession>A0A8S2LAH8</accession>
<dbReference type="PRINTS" id="PR01270">
    <property type="entry name" value="HDASUPER"/>
</dbReference>
<evidence type="ECO:0000256" key="2">
    <source>
        <dbReference type="ARBA" id="ARBA00004922"/>
    </source>
</evidence>
<keyword evidence="11" id="KW-0378">Hydrolase</keyword>
<dbReference type="InterPro" id="IPR027054">
    <property type="entry name" value="ALG2"/>
</dbReference>
<gene>
    <name evidence="25" type="ORF">BYL167_LOCUS8212</name>
</gene>
<feature type="coiled-coil region" evidence="21">
    <location>
        <begin position="233"/>
        <end position="260"/>
    </location>
</feature>
<dbReference type="SUPFAM" id="SSF53756">
    <property type="entry name" value="UDP-Glycosyltransferase/glycogen phosphorylase"/>
    <property type="match status" value="1"/>
</dbReference>
<dbReference type="Gene3D" id="3.40.50.2000">
    <property type="entry name" value="Glycogen Phosphorylase B"/>
    <property type="match status" value="2"/>
</dbReference>
<dbReference type="InterPro" id="IPR037138">
    <property type="entry name" value="His_deacetylse_dom_sf"/>
</dbReference>
<evidence type="ECO:0000313" key="26">
    <source>
        <dbReference type="Proteomes" id="UP000681967"/>
    </source>
</evidence>
<dbReference type="SUPFAM" id="SSF52768">
    <property type="entry name" value="Arginase/deacetylase"/>
    <property type="match status" value="1"/>
</dbReference>
<dbReference type="InterPro" id="IPR000286">
    <property type="entry name" value="HDACs"/>
</dbReference>
<keyword evidence="7" id="KW-0678">Repressor</keyword>
<evidence type="ECO:0000256" key="20">
    <source>
        <dbReference type="ARBA" id="ARBA00045104"/>
    </source>
</evidence>
<keyword evidence="10" id="KW-0812">Transmembrane</keyword>
<dbReference type="PRINTS" id="PR01271">
    <property type="entry name" value="HISDACETLASE"/>
</dbReference>
<dbReference type="PANTHER" id="PTHR45918">
    <property type="entry name" value="ALPHA-1,3/1,6-MANNOSYLTRANSFERASE ALG2"/>
    <property type="match status" value="1"/>
</dbReference>
<evidence type="ECO:0000256" key="8">
    <source>
        <dbReference type="ARBA" id="ARBA00022676"/>
    </source>
</evidence>
<keyword evidence="21" id="KW-0175">Coiled coil</keyword>
<dbReference type="GO" id="GO:0141221">
    <property type="term" value="F:histone deacetylase activity, hydrolytic mechanism"/>
    <property type="evidence" value="ECO:0007669"/>
    <property type="project" value="UniProtKB-EC"/>
</dbReference>
<dbReference type="GO" id="GO:0005789">
    <property type="term" value="C:endoplasmic reticulum membrane"/>
    <property type="evidence" value="ECO:0007669"/>
    <property type="project" value="UniProtKB-SubCell"/>
</dbReference>
<dbReference type="EC" id="2.4.1.132" evidence="6"/>
<evidence type="ECO:0000256" key="10">
    <source>
        <dbReference type="ARBA" id="ARBA00022692"/>
    </source>
</evidence>
<evidence type="ECO:0000256" key="19">
    <source>
        <dbReference type="ARBA" id="ARBA00045103"/>
    </source>
</evidence>
<feature type="coiled-coil region" evidence="21">
    <location>
        <begin position="3"/>
        <end position="202"/>
    </location>
</feature>
<evidence type="ECO:0000256" key="11">
    <source>
        <dbReference type="ARBA" id="ARBA00022801"/>
    </source>
</evidence>
<keyword evidence="8" id="KW-0328">Glycosyltransferase</keyword>
<evidence type="ECO:0000256" key="15">
    <source>
        <dbReference type="ARBA" id="ARBA00023136"/>
    </source>
</evidence>
<comment type="similarity">
    <text evidence="3">Belongs to the histone deacetylase family. HD type 1 subfamily.</text>
</comment>
<keyword evidence="13" id="KW-0156">Chromatin regulator</keyword>
<evidence type="ECO:0000259" key="23">
    <source>
        <dbReference type="Pfam" id="PF00850"/>
    </source>
</evidence>
<evidence type="ECO:0000259" key="22">
    <source>
        <dbReference type="Pfam" id="PF00534"/>
    </source>
</evidence>
<dbReference type="PANTHER" id="PTHR45918:SF1">
    <property type="entry name" value="ALPHA-1,3_1,6-MANNOSYLTRANSFERASE ALG2"/>
    <property type="match status" value="1"/>
</dbReference>
<evidence type="ECO:0000256" key="17">
    <source>
        <dbReference type="ARBA" id="ARBA00032333"/>
    </source>
</evidence>
<dbReference type="GO" id="GO:0004378">
    <property type="term" value="F:GDP-Man:Man(1)GlcNAc(2)-PP-Dol alpha-1,3-mannosyltransferase activity"/>
    <property type="evidence" value="ECO:0007669"/>
    <property type="project" value="UniProtKB-EC"/>
</dbReference>
<keyword evidence="15" id="KW-0472">Membrane</keyword>
<comment type="subcellular location">
    <subcellularLocation>
        <location evidence="1">Endoplasmic reticulum membrane</location>
    </subcellularLocation>
</comment>
<evidence type="ECO:0000256" key="18">
    <source>
        <dbReference type="ARBA" id="ARBA00032874"/>
    </source>
</evidence>
<name>A0A8S2LAH8_9BILA</name>
<dbReference type="InterPro" id="IPR003084">
    <property type="entry name" value="HDAC_I/II"/>
</dbReference>
<dbReference type="Pfam" id="PF00534">
    <property type="entry name" value="Glycos_transf_1"/>
    <property type="match status" value="1"/>
</dbReference>
<dbReference type="EC" id="3.5.1.98" evidence="5"/>
<keyword evidence="12" id="KW-0256">Endoplasmic reticulum</keyword>
<feature type="domain" description="Glycosyltransferase subfamily 4-like N-terminal" evidence="24">
    <location>
        <begin position="295"/>
        <end position="468"/>
    </location>
</feature>
<dbReference type="CDD" id="cd03805">
    <property type="entry name" value="GT4_ALG2-like"/>
    <property type="match status" value="1"/>
</dbReference>
<dbReference type="EC" id="2.4.1.257" evidence="4"/>
<comment type="catalytic activity">
    <reaction evidence="20">
        <text>an alpha-D-Man-(1-&gt;3)-beta-D-Man-(1-&gt;4)-beta-D-GlcNAc-(1-&gt;4)-alpha-D-GlcNAc-diphospho-di-trans,poly-cis-dolichol + GDP-alpha-D-mannose = an alpha-D-Man-(1-&gt;3)-[alpha-D-Man-(1-&gt;6)]-beta-D-Man-(1-&gt;4)-beta-D-GlcNAc-(1-&gt;4)-alpha-D-GlcNAc-diphospho-di-trans,poly-cis-dolichol + GDP + H(+)</text>
        <dbReference type="Rhea" id="RHEA:29519"/>
        <dbReference type="Rhea" id="RHEA-COMP:19513"/>
        <dbReference type="Rhea" id="RHEA-COMP:19515"/>
        <dbReference type="ChEBI" id="CHEBI:15378"/>
        <dbReference type="ChEBI" id="CHEBI:57527"/>
        <dbReference type="ChEBI" id="CHEBI:58189"/>
        <dbReference type="ChEBI" id="CHEBI:132510"/>
        <dbReference type="ChEBI" id="CHEBI:132511"/>
        <dbReference type="EC" id="2.4.1.257"/>
    </reaction>
    <physiologicalReaction direction="left-to-right" evidence="20">
        <dbReference type="Rhea" id="RHEA:29520"/>
    </physiologicalReaction>
</comment>
<comment type="pathway">
    <text evidence="2">Protein modification; protein glycosylation.</text>
</comment>
<dbReference type="InterPro" id="IPR001296">
    <property type="entry name" value="Glyco_trans_1"/>
</dbReference>
<organism evidence="25 26">
    <name type="scientific">Rotaria magnacalcarata</name>
    <dbReference type="NCBI Taxonomy" id="392030"/>
    <lineage>
        <taxon>Eukaryota</taxon>
        <taxon>Metazoa</taxon>
        <taxon>Spiralia</taxon>
        <taxon>Gnathifera</taxon>
        <taxon>Rotifera</taxon>
        <taxon>Eurotatoria</taxon>
        <taxon>Bdelloidea</taxon>
        <taxon>Philodinida</taxon>
        <taxon>Philodinidae</taxon>
        <taxon>Rotaria</taxon>
    </lineage>
</organism>
<dbReference type="InterPro" id="IPR023801">
    <property type="entry name" value="His_deacetylse_dom"/>
</dbReference>
<feature type="domain" description="Histone deacetylase" evidence="23">
    <location>
        <begin position="721"/>
        <end position="1010"/>
    </location>
</feature>
<evidence type="ECO:0000256" key="4">
    <source>
        <dbReference type="ARBA" id="ARBA00011969"/>
    </source>
</evidence>
<dbReference type="AlphaFoldDB" id="A0A8S2LAH8"/>
<comment type="caution">
    <text evidence="25">The sequence shown here is derived from an EMBL/GenBank/DDBJ whole genome shotgun (WGS) entry which is preliminary data.</text>
</comment>
<keyword evidence="14" id="KW-1133">Transmembrane helix</keyword>
<evidence type="ECO:0000256" key="16">
    <source>
        <dbReference type="ARBA" id="ARBA00032047"/>
    </source>
</evidence>
<keyword evidence="9" id="KW-0808">Transferase</keyword>